<evidence type="ECO:0000256" key="1">
    <source>
        <dbReference type="ARBA" id="ARBA00006484"/>
    </source>
</evidence>
<comment type="caution">
    <text evidence="3">The sequence shown here is derived from an EMBL/GenBank/DDBJ whole genome shotgun (WGS) entry which is preliminary data.</text>
</comment>
<dbReference type="GO" id="GO:0005783">
    <property type="term" value="C:endoplasmic reticulum"/>
    <property type="evidence" value="ECO:0007669"/>
    <property type="project" value="TreeGrafter"/>
</dbReference>
<reference evidence="3" key="1">
    <citation type="submission" date="2022-04" db="EMBL/GenBank/DDBJ databases">
        <title>Carnegiea gigantea Genome sequencing and assembly v2.</title>
        <authorList>
            <person name="Copetti D."/>
            <person name="Sanderson M.J."/>
            <person name="Burquez A."/>
            <person name="Wojciechowski M.F."/>
        </authorList>
    </citation>
    <scope>NUCLEOTIDE SEQUENCE</scope>
    <source>
        <strain evidence="3">SGP5-SGP5p</strain>
        <tissue evidence="3">Aerial part</tissue>
    </source>
</reference>
<dbReference type="InterPro" id="IPR051019">
    <property type="entry name" value="VLCFA-Steroid_DH"/>
</dbReference>
<dbReference type="Proteomes" id="UP001153076">
    <property type="component" value="Unassembled WGS sequence"/>
</dbReference>
<evidence type="ECO:0000313" key="4">
    <source>
        <dbReference type="Proteomes" id="UP001153076"/>
    </source>
</evidence>
<keyword evidence="4" id="KW-1185">Reference proteome</keyword>
<protein>
    <submittedName>
        <fullName evidence="3">Uncharacterized protein</fullName>
    </submittedName>
</protein>
<proteinExistence type="inferred from homology"/>
<organism evidence="3 4">
    <name type="scientific">Carnegiea gigantea</name>
    <dbReference type="NCBI Taxonomy" id="171969"/>
    <lineage>
        <taxon>Eukaryota</taxon>
        <taxon>Viridiplantae</taxon>
        <taxon>Streptophyta</taxon>
        <taxon>Embryophyta</taxon>
        <taxon>Tracheophyta</taxon>
        <taxon>Spermatophyta</taxon>
        <taxon>Magnoliopsida</taxon>
        <taxon>eudicotyledons</taxon>
        <taxon>Gunneridae</taxon>
        <taxon>Pentapetalae</taxon>
        <taxon>Caryophyllales</taxon>
        <taxon>Cactineae</taxon>
        <taxon>Cactaceae</taxon>
        <taxon>Cactoideae</taxon>
        <taxon>Echinocereeae</taxon>
        <taxon>Carnegiea</taxon>
    </lineage>
</organism>
<dbReference type="OrthoDB" id="5545019at2759"/>
<dbReference type="AlphaFoldDB" id="A0A9Q1KXP3"/>
<evidence type="ECO:0000256" key="2">
    <source>
        <dbReference type="ARBA" id="ARBA00023002"/>
    </source>
</evidence>
<keyword evidence="2" id="KW-0560">Oxidoreductase</keyword>
<dbReference type="EMBL" id="JAKOGI010000008">
    <property type="protein sequence ID" value="KAJ8451567.1"/>
    <property type="molecule type" value="Genomic_DNA"/>
</dbReference>
<name>A0A9Q1KXP3_9CARY</name>
<comment type="similarity">
    <text evidence="1">Belongs to the short-chain dehydrogenases/reductases (SDR) family.</text>
</comment>
<dbReference type="PANTHER" id="PTHR43899">
    <property type="entry name" value="RH59310P"/>
    <property type="match status" value="1"/>
</dbReference>
<dbReference type="GO" id="GO:0045703">
    <property type="term" value="F:ketoreductase activity"/>
    <property type="evidence" value="ECO:0007669"/>
    <property type="project" value="TreeGrafter"/>
</dbReference>
<accession>A0A9Q1KXP3</accession>
<gene>
    <name evidence="3" type="ORF">Cgig2_018201</name>
</gene>
<sequence>MALATPSLTFELVSKGLNLVLVGRNPQIPTSNEIWDKSGEKTQIEIKTIVVDLEKASGEEIKGQVRREIEGLDLGAPFFVATRMMSNIIDWEWFLVCSPEKYCKASLRWIGYDSLCVPNATHTTQACVLSLLSKRVPTQLVFDIKLGLRNRLLRHEKSTKST</sequence>
<dbReference type="PANTHER" id="PTHR43899:SF13">
    <property type="entry name" value="RH59310P"/>
    <property type="match status" value="1"/>
</dbReference>
<evidence type="ECO:0000313" key="3">
    <source>
        <dbReference type="EMBL" id="KAJ8451567.1"/>
    </source>
</evidence>